<feature type="compositionally biased region" description="Basic residues" evidence="2">
    <location>
        <begin position="51"/>
        <end position="63"/>
    </location>
</feature>
<dbReference type="EMBL" id="JAQQPM010000002">
    <property type="protein sequence ID" value="KAK2069048.1"/>
    <property type="molecule type" value="Genomic_DNA"/>
</dbReference>
<reference evidence="4" key="1">
    <citation type="journal article" date="2023" name="Mol. Plant Microbe Interact.">
        <title>Elucidating the Obligate Nature and Biological Capacity of an Invasive Fungal Corn Pathogen.</title>
        <authorList>
            <person name="MacCready J.S."/>
            <person name="Roggenkamp E.M."/>
            <person name="Gdanetz K."/>
            <person name="Chilvers M.I."/>
        </authorList>
    </citation>
    <scope>NUCLEOTIDE SEQUENCE</scope>
    <source>
        <strain evidence="4">PM02</strain>
    </source>
</reference>
<evidence type="ECO:0000259" key="3">
    <source>
        <dbReference type="PROSITE" id="PS50994"/>
    </source>
</evidence>
<proteinExistence type="predicted"/>
<organism evidence="4 5">
    <name type="scientific">Phyllachora maydis</name>
    <dbReference type="NCBI Taxonomy" id="1825666"/>
    <lineage>
        <taxon>Eukaryota</taxon>
        <taxon>Fungi</taxon>
        <taxon>Dikarya</taxon>
        <taxon>Ascomycota</taxon>
        <taxon>Pezizomycotina</taxon>
        <taxon>Sordariomycetes</taxon>
        <taxon>Sordariomycetidae</taxon>
        <taxon>Phyllachorales</taxon>
        <taxon>Phyllachoraceae</taxon>
        <taxon>Phyllachora</taxon>
    </lineage>
</organism>
<dbReference type="InterPro" id="IPR054722">
    <property type="entry name" value="PolX-like_BBD"/>
</dbReference>
<evidence type="ECO:0000256" key="1">
    <source>
        <dbReference type="ARBA" id="ARBA00022884"/>
    </source>
</evidence>
<dbReference type="Pfam" id="PF22936">
    <property type="entry name" value="Pol_BBD"/>
    <property type="match status" value="1"/>
</dbReference>
<dbReference type="Pfam" id="PF07727">
    <property type="entry name" value="RVT_2"/>
    <property type="match status" value="1"/>
</dbReference>
<comment type="caution">
    <text evidence="4">The sequence shown here is derived from an EMBL/GenBank/DDBJ whole genome shotgun (WGS) entry which is preliminary data.</text>
</comment>
<dbReference type="InterPro" id="IPR001584">
    <property type="entry name" value="Integrase_cat-core"/>
</dbReference>
<evidence type="ECO:0000313" key="5">
    <source>
        <dbReference type="Proteomes" id="UP001217918"/>
    </source>
</evidence>
<feature type="compositionally biased region" description="Low complexity" evidence="2">
    <location>
        <begin position="37"/>
        <end position="50"/>
    </location>
</feature>
<dbReference type="PANTHER" id="PTHR11439:SF467">
    <property type="entry name" value="INTEGRASE CATALYTIC DOMAIN-CONTAINING PROTEIN"/>
    <property type="match status" value="1"/>
</dbReference>
<feature type="region of interest" description="Disordered" evidence="2">
    <location>
        <begin position="375"/>
        <end position="400"/>
    </location>
</feature>
<gene>
    <name evidence="4" type="ORF">P8C59_003655</name>
</gene>
<feature type="region of interest" description="Disordered" evidence="2">
    <location>
        <begin position="764"/>
        <end position="808"/>
    </location>
</feature>
<evidence type="ECO:0000256" key="2">
    <source>
        <dbReference type="SAM" id="MobiDB-lite"/>
    </source>
</evidence>
<keyword evidence="1" id="KW-0694">RNA-binding</keyword>
<feature type="domain" description="Integrase catalytic" evidence="3">
    <location>
        <begin position="495"/>
        <end position="662"/>
    </location>
</feature>
<evidence type="ECO:0000313" key="4">
    <source>
        <dbReference type="EMBL" id="KAK2069048.1"/>
    </source>
</evidence>
<keyword evidence="5" id="KW-1185">Reference proteome</keyword>
<protein>
    <recommendedName>
        <fullName evidence="3">Integrase catalytic domain-containing protein</fullName>
    </recommendedName>
</protein>
<feature type="compositionally biased region" description="Polar residues" evidence="2">
    <location>
        <begin position="1184"/>
        <end position="1196"/>
    </location>
</feature>
<dbReference type="InterPro" id="IPR036397">
    <property type="entry name" value="RNaseH_sf"/>
</dbReference>
<feature type="region of interest" description="Disordered" evidence="2">
    <location>
        <begin position="34"/>
        <end position="63"/>
    </location>
</feature>
<dbReference type="GO" id="GO:0003723">
    <property type="term" value="F:RNA binding"/>
    <property type="evidence" value="ECO:0007669"/>
    <property type="project" value="UniProtKB-KW"/>
</dbReference>
<dbReference type="GO" id="GO:0015074">
    <property type="term" value="P:DNA integration"/>
    <property type="evidence" value="ECO:0007669"/>
    <property type="project" value="InterPro"/>
</dbReference>
<feature type="region of interest" description="Disordered" evidence="2">
    <location>
        <begin position="127"/>
        <end position="159"/>
    </location>
</feature>
<dbReference type="InterPro" id="IPR013103">
    <property type="entry name" value="RVT_2"/>
</dbReference>
<accession>A0AAD9MCM6</accession>
<dbReference type="PROSITE" id="PS50994">
    <property type="entry name" value="INTEGRASE"/>
    <property type="match status" value="1"/>
</dbReference>
<dbReference type="InterPro" id="IPR012337">
    <property type="entry name" value="RNaseH-like_sf"/>
</dbReference>
<feature type="region of interest" description="Disordered" evidence="2">
    <location>
        <begin position="1174"/>
        <end position="1196"/>
    </location>
</feature>
<sequence>MLGLTASSLNIEYLIADILEESRNPAIEAYRAAHVANSSNSTPNSNSNPSKKGKNKKKGKKKASYNIEGQNYSAKSAEQASFILGSYNLAIEEEEESDSSSNSSSSSDSDTQLAQLLALKGYKKRKDFKGKGLKTSSNNKAKYKDNKPRRRPRDPALYNSWLYDTGSTDHISNSKERFTTFTPNTGQLRPINTGNSPVSPAGIGSITLEVLSRKAPPTYTKLVLDNVLYLPNIDINIVSGVRHYNSGGCLIKETLYGGNRHCIAVLDFKKSGFFLDVKGSSKPILHTNFAFPLGLSSYTTKSIEPQRNKIVVEIPSNSIRKEDYRPIIEDAIVSEAIEPNKRYKLRNSPAKGTTLEGIGPSLRGKRPCRPVEPLATAQAPYQSPRKTREPEPLTGTGDLPRMLREPVIEGNKVVEKAISSPTLKEPNIGQRDYYNLLNLAKLWHVRLGYIGLRLLKKTSSITKGLPNFDKIKEADFHCSSCDRGKAVRRVSKALIPDPPRVLDSIEGDTVKIRPRPYNRNPIVLLLVNCKSRYRWVFNLPNKSGPIVANAIKGFFRGLRNGFGRYPTKFHFDGGTEITDLLTTWLAKRGIKFSTSAPYIHEQNGLVERLVRVILDRIRCTILSSALPQYLWCFILEAIVELVNSTAITNKETTPFQVLFDKLEPGIPYIPNLERYRAIGTRGEAIIPLEKRSKSLKFTSRTEECKLLAVLGSKTYLVYIPSRRAVLKTSTVKFIEDNTVLSQPTDNTALEGELVDLDLDLEGAVSPDPSNLNTEKPISIEIGPSKLEPYESSSDSELDKPLPDKPINPVIVESTRPTISIRKPELPEVFPQTIEPIFAPKPIEVIAPNQPITNEPLDNSNLISKGDKMQLDYYKLLAKTSSYILSFVYKARKRVISKDKLGVFKFLPRSLLPSNRKLITCRNVLKVKKDAKNRPIKYKSRIPPTWRILLAIGAVLDWEIEQANFIGAFLNSALREEIYIEIPKGLLDLAASNKAIYKLLLKYGYNPSTPNIIKLSKALYSLKQSPREWQDKLKILLKSLGYLPLILDPGVFYNAKTCYFIVTYIDNCLFIGPNIGYITDLKKRLNKVYAIEDLGPAAYFLGVQIIRDRPNRRLWLNQSLNRPIKSHLNAAKDLFKYLNSTKDYSICFSCNGNTVADLGPKLSNSSNITTKLSRDFHSKEGPRPLTTTSTTIVDSRNSKGSSRTSIINSSLVPIGFSDSDFAGDKATSKSTYGYLYKLAGRPISWKTKRATTIALSTLEAETDGLIEAIREVQWIIGLFSELHRPIDYPITLYGDNQGSITVANDPALYARTKHTLLKFRYVREQVKAKIVTIIYLNTKCF</sequence>
<dbReference type="PANTHER" id="PTHR11439">
    <property type="entry name" value="GAG-POL-RELATED RETROTRANSPOSON"/>
    <property type="match status" value="1"/>
</dbReference>
<dbReference type="Proteomes" id="UP001217918">
    <property type="component" value="Unassembled WGS sequence"/>
</dbReference>
<dbReference type="Gene3D" id="3.30.420.10">
    <property type="entry name" value="Ribonuclease H-like superfamily/Ribonuclease H"/>
    <property type="match status" value="1"/>
</dbReference>
<dbReference type="CDD" id="cd09272">
    <property type="entry name" value="RNase_HI_RT_Ty1"/>
    <property type="match status" value="1"/>
</dbReference>
<dbReference type="GO" id="GO:0005634">
    <property type="term" value="C:nucleus"/>
    <property type="evidence" value="ECO:0007669"/>
    <property type="project" value="UniProtKB-ARBA"/>
</dbReference>
<dbReference type="SUPFAM" id="SSF53098">
    <property type="entry name" value="Ribonuclease H-like"/>
    <property type="match status" value="1"/>
</dbReference>
<name>A0AAD9MCM6_9PEZI</name>